<keyword evidence="9" id="KW-0496">Mitochondrion</keyword>
<evidence type="ECO:0000256" key="3">
    <source>
        <dbReference type="ARBA" id="ARBA00022448"/>
    </source>
</evidence>
<dbReference type="EMBL" id="GL376628">
    <property type="status" value="NOT_ANNOTATED_CDS"/>
    <property type="molecule type" value="Genomic_DNA"/>
</dbReference>
<keyword evidence="6" id="KW-0653">Protein transport</keyword>
<keyword evidence="10" id="KW-0472">Membrane</keyword>
<accession>K3WCW8</accession>
<evidence type="ECO:0000313" key="12">
    <source>
        <dbReference type="EnsemblProtists" id="PYU1_T002809"/>
    </source>
</evidence>
<keyword evidence="5" id="KW-0999">Mitochondrion inner membrane</keyword>
<dbReference type="InParanoid" id="K3WCW8"/>
<evidence type="ECO:0000256" key="5">
    <source>
        <dbReference type="ARBA" id="ARBA00022792"/>
    </source>
</evidence>
<evidence type="ECO:0000256" key="2">
    <source>
        <dbReference type="ARBA" id="ARBA00008444"/>
    </source>
</evidence>
<reference evidence="12" key="3">
    <citation type="submission" date="2015-02" db="UniProtKB">
        <authorList>
            <consortium name="EnsemblProtists"/>
        </authorList>
    </citation>
    <scope>IDENTIFICATION</scope>
    <source>
        <strain evidence="12">DAOM BR144</strain>
    </source>
</reference>
<dbReference type="EnsemblProtists" id="PYU1_T002809">
    <property type="protein sequence ID" value="PYU1_T002809"/>
    <property type="gene ID" value="PYU1_G002806"/>
</dbReference>
<dbReference type="VEuPathDB" id="FungiDB:PYU1_G002806"/>
<evidence type="ECO:0000256" key="4">
    <source>
        <dbReference type="ARBA" id="ARBA00022692"/>
    </source>
</evidence>
<keyword evidence="3" id="KW-0813">Transport</keyword>
<dbReference type="HOGENOM" id="CLU_1417749_0_0_1"/>
<dbReference type="STRING" id="431595.K3WCW8"/>
<protein>
    <recommendedName>
        <fullName evidence="14">Mitochondrial import inner membrane translocase subunit TIM22</fullName>
    </recommendedName>
</protein>
<dbReference type="GO" id="GO:0008320">
    <property type="term" value="F:protein transmembrane transporter activity"/>
    <property type="evidence" value="ECO:0007669"/>
    <property type="project" value="TreeGrafter"/>
</dbReference>
<keyword evidence="4" id="KW-0812">Transmembrane</keyword>
<reference evidence="13" key="2">
    <citation type="submission" date="2010-04" db="EMBL/GenBank/DDBJ databases">
        <authorList>
            <person name="Buell R."/>
            <person name="Hamilton J."/>
            <person name="Hostetler J."/>
        </authorList>
    </citation>
    <scope>NUCLEOTIDE SEQUENCE [LARGE SCALE GENOMIC DNA]</scope>
    <source>
        <strain evidence="13">DAOM:BR144</strain>
    </source>
</reference>
<evidence type="ECO:0008006" key="14">
    <source>
        <dbReference type="Google" id="ProtNLM"/>
    </source>
</evidence>
<dbReference type="OMA" id="MVTCLFR"/>
<organism evidence="12 13">
    <name type="scientific">Globisporangium ultimum (strain ATCC 200006 / CBS 805.95 / DAOM BR144)</name>
    <name type="common">Pythium ultimum</name>
    <dbReference type="NCBI Taxonomy" id="431595"/>
    <lineage>
        <taxon>Eukaryota</taxon>
        <taxon>Sar</taxon>
        <taxon>Stramenopiles</taxon>
        <taxon>Oomycota</taxon>
        <taxon>Peronosporomycetes</taxon>
        <taxon>Pythiales</taxon>
        <taxon>Pythiaceae</taxon>
        <taxon>Globisporangium</taxon>
    </lineage>
</organism>
<keyword evidence="13" id="KW-1185">Reference proteome</keyword>
<keyword evidence="8" id="KW-0811">Translocation</keyword>
<proteinExistence type="inferred from homology"/>
<dbReference type="PANTHER" id="PTHR10485">
    <property type="entry name" value="MITOCHONDRIAL IMPORT INNER MEMBRANE TRANSLOCASE SUBUNIT TIM-17"/>
    <property type="match status" value="1"/>
</dbReference>
<keyword evidence="7" id="KW-1133">Transmembrane helix</keyword>
<evidence type="ECO:0000313" key="13">
    <source>
        <dbReference type="Proteomes" id="UP000019132"/>
    </source>
</evidence>
<feature type="region of interest" description="Disordered" evidence="11">
    <location>
        <begin position="1"/>
        <end position="24"/>
    </location>
</feature>
<dbReference type="AlphaFoldDB" id="K3WCW8"/>
<comment type="similarity">
    <text evidence="2">Belongs to the Tim17/Tim22/Tim23 family.</text>
</comment>
<dbReference type="eggNOG" id="KOG1652">
    <property type="taxonomic scope" value="Eukaryota"/>
</dbReference>
<evidence type="ECO:0000256" key="9">
    <source>
        <dbReference type="ARBA" id="ARBA00023128"/>
    </source>
</evidence>
<evidence type="ECO:0000256" key="6">
    <source>
        <dbReference type="ARBA" id="ARBA00022927"/>
    </source>
</evidence>
<evidence type="ECO:0000256" key="7">
    <source>
        <dbReference type="ARBA" id="ARBA00022989"/>
    </source>
</evidence>
<dbReference type="Pfam" id="PF02466">
    <property type="entry name" value="Tim17"/>
    <property type="match status" value="1"/>
</dbReference>
<sequence length="182" mass="19968">MASAADELLEQPQEEQRVQQRRHHSVQLPHAVRSLLDSTGAGFVYGAVFGSIVAGFEGVRASPSHQRLRGVLYHMKAEIPRTAGRIAMVTCLFRATALTLEKVRGHERNDLWDVVLAAPLAGAFIKARHGPKAALHSAFLFGSVGAIMVVFHEAETKVARHKHHDAAHEVLEEIAFAEEIDD</sequence>
<evidence type="ECO:0000256" key="10">
    <source>
        <dbReference type="ARBA" id="ARBA00023136"/>
    </source>
</evidence>
<comment type="subcellular location">
    <subcellularLocation>
        <location evidence="1">Mitochondrion inner membrane</location>
        <topology evidence="1">Multi-pass membrane protein</topology>
    </subcellularLocation>
</comment>
<dbReference type="Proteomes" id="UP000019132">
    <property type="component" value="Unassembled WGS sequence"/>
</dbReference>
<name>K3WCW8_GLOUD</name>
<evidence type="ECO:0000256" key="11">
    <source>
        <dbReference type="SAM" id="MobiDB-lite"/>
    </source>
</evidence>
<dbReference type="GO" id="GO:0030150">
    <property type="term" value="P:protein import into mitochondrial matrix"/>
    <property type="evidence" value="ECO:0007669"/>
    <property type="project" value="TreeGrafter"/>
</dbReference>
<evidence type="ECO:0000256" key="1">
    <source>
        <dbReference type="ARBA" id="ARBA00004448"/>
    </source>
</evidence>
<dbReference type="PANTHER" id="PTHR10485:SF0">
    <property type="entry name" value="AT05822P-RELATED"/>
    <property type="match status" value="1"/>
</dbReference>
<dbReference type="GO" id="GO:0005744">
    <property type="term" value="C:TIM23 mitochondrial import inner membrane translocase complex"/>
    <property type="evidence" value="ECO:0007669"/>
    <property type="project" value="TreeGrafter"/>
</dbReference>
<evidence type="ECO:0000256" key="8">
    <source>
        <dbReference type="ARBA" id="ARBA00023010"/>
    </source>
</evidence>
<reference evidence="13" key="1">
    <citation type="journal article" date="2010" name="Genome Biol.">
        <title>Genome sequence of the necrotrophic plant pathogen Pythium ultimum reveals original pathogenicity mechanisms and effector repertoire.</title>
        <authorList>
            <person name="Levesque C.A."/>
            <person name="Brouwer H."/>
            <person name="Cano L."/>
            <person name="Hamilton J.P."/>
            <person name="Holt C."/>
            <person name="Huitema E."/>
            <person name="Raffaele S."/>
            <person name="Robideau G.P."/>
            <person name="Thines M."/>
            <person name="Win J."/>
            <person name="Zerillo M.M."/>
            <person name="Beakes G.W."/>
            <person name="Boore J.L."/>
            <person name="Busam D."/>
            <person name="Dumas B."/>
            <person name="Ferriera S."/>
            <person name="Fuerstenberg S.I."/>
            <person name="Gachon C.M."/>
            <person name="Gaulin E."/>
            <person name="Govers F."/>
            <person name="Grenville-Briggs L."/>
            <person name="Horner N."/>
            <person name="Hostetler J."/>
            <person name="Jiang R.H."/>
            <person name="Johnson J."/>
            <person name="Krajaejun T."/>
            <person name="Lin H."/>
            <person name="Meijer H.J."/>
            <person name="Moore B."/>
            <person name="Morris P."/>
            <person name="Phuntmart V."/>
            <person name="Puiu D."/>
            <person name="Shetty J."/>
            <person name="Stajich J.E."/>
            <person name="Tripathy S."/>
            <person name="Wawra S."/>
            <person name="van West P."/>
            <person name="Whitty B.R."/>
            <person name="Coutinho P.M."/>
            <person name="Henrissat B."/>
            <person name="Martin F."/>
            <person name="Thomas P.D."/>
            <person name="Tyler B.M."/>
            <person name="De Vries R.P."/>
            <person name="Kamoun S."/>
            <person name="Yandell M."/>
            <person name="Tisserat N."/>
            <person name="Buell C.R."/>
        </authorList>
    </citation>
    <scope>NUCLEOTIDE SEQUENCE</scope>
    <source>
        <strain evidence="13">DAOM:BR144</strain>
    </source>
</reference>